<organism evidence="1 2">
    <name type="scientific">Natronospira proteinivora</name>
    <dbReference type="NCBI Taxonomy" id="1807133"/>
    <lineage>
        <taxon>Bacteria</taxon>
        <taxon>Pseudomonadati</taxon>
        <taxon>Pseudomonadota</taxon>
        <taxon>Gammaproteobacteria</taxon>
        <taxon>Natronospirales</taxon>
        <taxon>Natronospiraceae</taxon>
        <taxon>Natronospira</taxon>
    </lineage>
</organism>
<evidence type="ECO:0000313" key="2">
    <source>
        <dbReference type="Proteomes" id="UP001523550"/>
    </source>
</evidence>
<accession>A0ABT1G8M5</accession>
<sequence length="66" mass="7278">MNWIYSISWIALIRGRQFKFSSAKLMGTKKPTVGNSGLLANLVVGLSARAKDGPGRVFRKRGRIAE</sequence>
<proteinExistence type="predicted"/>
<evidence type="ECO:0000313" key="1">
    <source>
        <dbReference type="EMBL" id="MCP1726307.1"/>
    </source>
</evidence>
<reference evidence="1 2" key="1">
    <citation type="submission" date="2022-03" db="EMBL/GenBank/DDBJ databases">
        <title>Genomic Encyclopedia of Type Strains, Phase III (KMG-III): the genomes of soil and plant-associated and newly described type strains.</title>
        <authorList>
            <person name="Whitman W."/>
        </authorList>
    </citation>
    <scope>NUCLEOTIDE SEQUENCE [LARGE SCALE GENOMIC DNA]</scope>
    <source>
        <strain evidence="1 2">BSker1</strain>
    </source>
</reference>
<gene>
    <name evidence="1" type="ORF">J2T60_000272</name>
</gene>
<comment type="caution">
    <text evidence="1">The sequence shown here is derived from an EMBL/GenBank/DDBJ whole genome shotgun (WGS) entry which is preliminary data.</text>
</comment>
<name>A0ABT1G8M5_9GAMM</name>
<dbReference type="Proteomes" id="UP001523550">
    <property type="component" value="Unassembled WGS sequence"/>
</dbReference>
<keyword evidence="2" id="KW-1185">Reference proteome</keyword>
<protein>
    <submittedName>
        <fullName evidence="1">Uncharacterized protein</fullName>
    </submittedName>
</protein>
<dbReference type="EMBL" id="JALJYF010000001">
    <property type="protein sequence ID" value="MCP1726307.1"/>
    <property type="molecule type" value="Genomic_DNA"/>
</dbReference>